<proteinExistence type="predicted"/>
<evidence type="ECO:0000256" key="8">
    <source>
        <dbReference type="ARBA" id="ARBA00023012"/>
    </source>
</evidence>
<keyword evidence="10" id="KW-0472">Membrane</keyword>
<dbReference type="SUPFAM" id="SSF55874">
    <property type="entry name" value="ATPase domain of HSP90 chaperone/DNA topoisomerase II/histidine kinase"/>
    <property type="match status" value="1"/>
</dbReference>
<dbReference type="Proteomes" id="UP000193553">
    <property type="component" value="Unassembled WGS sequence"/>
</dbReference>
<dbReference type="InterPro" id="IPR011006">
    <property type="entry name" value="CheY-like_superfamily"/>
</dbReference>
<feature type="domain" description="PAS" evidence="13">
    <location>
        <begin position="445"/>
        <end position="515"/>
    </location>
</feature>
<evidence type="ECO:0000256" key="4">
    <source>
        <dbReference type="ARBA" id="ARBA00022679"/>
    </source>
</evidence>
<dbReference type="PROSITE" id="PS50112">
    <property type="entry name" value="PAS"/>
    <property type="match status" value="2"/>
</dbReference>
<evidence type="ECO:0000256" key="2">
    <source>
        <dbReference type="ARBA" id="ARBA00012438"/>
    </source>
</evidence>
<evidence type="ECO:0000256" key="9">
    <source>
        <dbReference type="PROSITE-ProRule" id="PRU00169"/>
    </source>
</evidence>
<dbReference type="SMART" id="SM00448">
    <property type="entry name" value="REC"/>
    <property type="match status" value="1"/>
</dbReference>
<dbReference type="InterPro" id="IPR035965">
    <property type="entry name" value="PAS-like_dom_sf"/>
</dbReference>
<dbReference type="PROSITE" id="PS50109">
    <property type="entry name" value="HIS_KIN"/>
    <property type="match status" value="1"/>
</dbReference>
<feature type="transmembrane region" description="Helical" evidence="10">
    <location>
        <begin position="211"/>
        <end position="232"/>
    </location>
</feature>
<dbReference type="InterPro" id="IPR036097">
    <property type="entry name" value="HisK_dim/P_sf"/>
</dbReference>
<gene>
    <name evidence="15" type="ORF">BSZ18_33600</name>
</gene>
<feature type="transmembrane region" description="Helical" evidence="10">
    <location>
        <begin position="98"/>
        <end position="117"/>
    </location>
</feature>
<dbReference type="PRINTS" id="PR00344">
    <property type="entry name" value="BCTRLSENSOR"/>
</dbReference>
<feature type="transmembrane region" description="Helical" evidence="10">
    <location>
        <begin position="173"/>
        <end position="191"/>
    </location>
</feature>
<dbReference type="InterPro" id="IPR001610">
    <property type="entry name" value="PAC"/>
</dbReference>
<feature type="modified residue" description="4-aspartylphosphate" evidence="9">
    <location>
        <position position="873"/>
    </location>
</feature>
<reference evidence="15 16" key="1">
    <citation type="submission" date="2017-03" db="EMBL/GenBank/DDBJ databases">
        <title>Whole genome sequences of fourteen strains of Bradyrhizobium canariense and one strain of Bradyrhizobium japonicum isolated from Lupinus (Papilionoideae: Genisteae) species in Algeria.</title>
        <authorList>
            <person name="Crovadore J."/>
            <person name="Chekireb D."/>
            <person name="Brachmann A."/>
            <person name="Chablais R."/>
            <person name="Cochard B."/>
            <person name="Lefort F."/>
        </authorList>
    </citation>
    <scope>NUCLEOTIDE SEQUENCE [LARGE SCALE GENOMIC DNA]</scope>
    <source>
        <strain evidence="15 16">UBMA195</strain>
    </source>
</reference>
<dbReference type="InterPro" id="IPR001789">
    <property type="entry name" value="Sig_transdc_resp-reg_receiver"/>
</dbReference>
<dbReference type="InterPro" id="IPR005467">
    <property type="entry name" value="His_kinase_dom"/>
</dbReference>
<dbReference type="GO" id="GO:0006355">
    <property type="term" value="P:regulation of DNA-templated transcription"/>
    <property type="evidence" value="ECO:0007669"/>
    <property type="project" value="InterPro"/>
</dbReference>
<evidence type="ECO:0000256" key="10">
    <source>
        <dbReference type="SAM" id="Phobius"/>
    </source>
</evidence>
<dbReference type="Pfam" id="PF00072">
    <property type="entry name" value="Response_reg"/>
    <property type="match status" value="1"/>
</dbReference>
<dbReference type="NCBIfam" id="TIGR00229">
    <property type="entry name" value="sensory_box"/>
    <property type="match status" value="2"/>
</dbReference>
<dbReference type="InterPro" id="IPR013767">
    <property type="entry name" value="PAS_fold"/>
</dbReference>
<dbReference type="Pfam" id="PF02518">
    <property type="entry name" value="HATPase_c"/>
    <property type="match status" value="1"/>
</dbReference>
<evidence type="ECO:0000256" key="1">
    <source>
        <dbReference type="ARBA" id="ARBA00000085"/>
    </source>
</evidence>
<dbReference type="InterPro" id="IPR000014">
    <property type="entry name" value="PAS"/>
</dbReference>
<evidence type="ECO:0000259" key="12">
    <source>
        <dbReference type="PROSITE" id="PS50110"/>
    </source>
</evidence>
<dbReference type="SMART" id="SM00388">
    <property type="entry name" value="HisKA"/>
    <property type="match status" value="1"/>
</dbReference>
<dbReference type="InterPro" id="IPR000700">
    <property type="entry name" value="PAS-assoc_C"/>
</dbReference>
<evidence type="ECO:0000313" key="16">
    <source>
        <dbReference type="Proteomes" id="UP000193553"/>
    </source>
</evidence>
<evidence type="ECO:0000259" key="11">
    <source>
        <dbReference type="PROSITE" id="PS50109"/>
    </source>
</evidence>
<comment type="caution">
    <text evidence="15">The sequence shown here is derived from an EMBL/GenBank/DDBJ whole genome shotgun (WGS) entry which is preliminary data.</text>
</comment>
<dbReference type="Pfam" id="PF00989">
    <property type="entry name" value="PAS"/>
    <property type="match status" value="1"/>
</dbReference>
<dbReference type="CDD" id="cd16919">
    <property type="entry name" value="HATPase_CckA-like"/>
    <property type="match status" value="1"/>
</dbReference>
<dbReference type="Pfam" id="PF17158">
    <property type="entry name" value="MASE4"/>
    <property type="match status" value="1"/>
</dbReference>
<keyword evidence="10" id="KW-1133">Transmembrane helix</keyword>
<keyword evidence="7" id="KW-0067">ATP-binding</keyword>
<feature type="domain" description="PAS" evidence="13">
    <location>
        <begin position="319"/>
        <end position="374"/>
    </location>
</feature>
<keyword evidence="8" id="KW-0902">Two-component regulatory system</keyword>
<evidence type="ECO:0000259" key="14">
    <source>
        <dbReference type="PROSITE" id="PS50113"/>
    </source>
</evidence>
<dbReference type="Gene3D" id="3.30.450.20">
    <property type="entry name" value="PAS domain"/>
    <property type="match status" value="2"/>
</dbReference>
<feature type="transmembrane region" description="Helical" evidence="10">
    <location>
        <begin position="38"/>
        <end position="62"/>
    </location>
</feature>
<dbReference type="Gene3D" id="1.10.287.130">
    <property type="match status" value="1"/>
</dbReference>
<evidence type="ECO:0000256" key="7">
    <source>
        <dbReference type="ARBA" id="ARBA00022840"/>
    </source>
</evidence>
<dbReference type="CDD" id="cd00082">
    <property type="entry name" value="HisKA"/>
    <property type="match status" value="1"/>
</dbReference>
<dbReference type="PANTHER" id="PTHR43065:SF49">
    <property type="entry name" value="HISTIDINE KINASE"/>
    <property type="match status" value="1"/>
</dbReference>
<keyword evidence="4" id="KW-0808">Transferase</keyword>
<organism evidence="15 16">
    <name type="scientific">Bradyrhizobium canariense</name>
    <dbReference type="NCBI Taxonomy" id="255045"/>
    <lineage>
        <taxon>Bacteria</taxon>
        <taxon>Pseudomonadati</taxon>
        <taxon>Pseudomonadota</taxon>
        <taxon>Alphaproteobacteria</taxon>
        <taxon>Hyphomicrobiales</taxon>
        <taxon>Nitrobacteraceae</taxon>
        <taxon>Bradyrhizobium</taxon>
    </lineage>
</organism>
<feature type="domain" description="Histidine kinase" evidence="11">
    <location>
        <begin position="579"/>
        <end position="802"/>
    </location>
</feature>
<dbReference type="GO" id="GO:0005524">
    <property type="term" value="F:ATP binding"/>
    <property type="evidence" value="ECO:0007669"/>
    <property type="project" value="UniProtKB-KW"/>
</dbReference>
<feature type="transmembrane region" description="Helical" evidence="10">
    <location>
        <begin position="137"/>
        <end position="157"/>
    </location>
</feature>
<dbReference type="EMBL" id="NAFI01000187">
    <property type="protein sequence ID" value="OSJ03436.1"/>
    <property type="molecule type" value="Genomic_DNA"/>
</dbReference>
<dbReference type="Pfam" id="PF08447">
    <property type="entry name" value="PAS_3"/>
    <property type="match status" value="1"/>
</dbReference>
<dbReference type="InterPro" id="IPR033424">
    <property type="entry name" value="MASE4"/>
</dbReference>
<keyword evidence="10" id="KW-0812">Transmembrane</keyword>
<feature type="domain" description="PAC" evidence="14">
    <location>
        <begin position="392"/>
        <end position="444"/>
    </location>
</feature>
<evidence type="ECO:0000256" key="6">
    <source>
        <dbReference type="ARBA" id="ARBA00022777"/>
    </source>
</evidence>
<dbReference type="AlphaFoldDB" id="A0A1X3GYC7"/>
<keyword evidence="6 15" id="KW-0418">Kinase</keyword>
<evidence type="ECO:0000259" key="13">
    <source>
        <dbReference type="PROSITE" id="PS50112"/>
    </source>
</evidence>
<dbReference type="InterPro" id="IPR003661">
    <property type="entry name" value="HisK_dim/P_dom"/>
</dbReference>
<sequence length="941" mass="102502">MRLAKMLKTDLRELHVSATTDRSTFLSTLPATPKDRTAALAIVGVSSILFAVAVPFAGISLLPVPAFVASYQSALVVADIVTAVLLLSQFAVLRTSALLVLATGYLFTAAAAVVHALTFPGLFSPTGLLGANQQTTVWLYMIWHGGFPLCVLAYAWLKEADGGARITGSASKAIYASVVGVVTIMIVLTWIVTAQHDLLPVLLRDGGYTQIMIGVVSFVWSLSFAALVSLWFRRPHSVIDVWLMVVMCAWLFDIALSAIVNVARFDLGFYAGRVYGLCAATFVLAVLLIENVRLQAHTLGLVGRLRQQSALDRDYYGKRLALYGAVVESANDAIITKTLDGVITGWNKAAEHLFGYAAAEAIGQPIDIIVPEDRKAEVRGILNRVGGNETIAQHETVRIRKDGRRVDVVLNVSPLKSANGQIIGASKIAHDITEEKQAREKLRREVEERQRIFETSQDLILVTDGFGNFIQVSPSVKTILGLNPEDMIGHSATEFIHPDDLQKTRDEMRAARRGAVKRSFEARYYHYDGHEVTLNWMGTWSEPVKRHFFIGRDLTEKQAAEAQFRHVQKMDSIGQLTGGVAHDFNNVLTVITGTIGILADAVADRPELAAITKLIDDAAERGAQLTKHLLAFARKQPLQPREIDVNALTLEAAKLLHPTLGEQITIMPQLTEDAWPALIDPGQLSTAILNLALNARDAMPDGGTLVLETRNIFLDDGYASMNPDVVAGNYVMIAVSDTGSGIPPELMDRVFDPFFTTKEVGKGTGLGLSMVFGFVKQSGGHIKIYSEEGHGTSVKIYLPRSSGVQETEFEALQNAPVTGGHEKILIVEDDALVRQYVVTQIKSLGYTALEAANAAEALVIIDADKDIDLLFTDVIMPGNMNGRQLADEAARRRPDLKTLFTSGYTENAIVHHGRLDSGVLLLAKPYRKSELAKMLRTALAG</sequence>
<dbReference type="SUPFAM" id="SSF55785">
    <property type="entry name" value="PYP-like sensor domain (PAS domain)"/>
    <property type="match status" value="2"/>
</dbReference>
<dbReference type="SMART" id="SM00091">
    <property type="entry name" value="PAS"/>
    <property type="match status" value="2"/>
</dbReference>
<feature type="transmembrane region" description="Helical" evidence="10">
    <location>
        <begin position="241"/>
        <end position="263"/>
    </location>
</feature>
<accession>A0A1X3GYC7</accession>
<dbReference type="InterPro" id="IPR004358">
    <property type="entry name" value="Sig_transdc_His_kin-like_C"/>
</dbReference>
<dbReference type="SMART" id="SM00086">
    <property type="entry name" value="PAC"/>
    <property type="match status" value="1"/>
</dbReference>
<dbReference type="Gene3D" id="3.30.565.10">
    <property type="entry name" value="Histidine kinase-like ATPase, C-terminal domain"/>
    <property type="match status" value="1"/>
</dbReference>
<name>A0A1X3GYC7_9BRAD</name>
<feature type="transmembrane region" description="Helical" evidence="10">
    <location>
        <begin position="68"/>
        <end position="86"/>
    </location>
</feature>
<dbReference type="Gene3D" id="3.40.50.2300">
    <property type="match status" value="1"/>
</dbReference>
<dbReference type="GO" id="GO:0000155">
    <property type="term" value="F:phosphorelay sensor kinase activity"/>
    <property type="evidence" value="ECO:0007669"/>
    <property type="project" value="InterPro"/>
</dbReference>
<dbReference type="InterPro" id="IPR013655">
    <property type="entry name" value="PAS_fold_3"/>
</dbReference>
<keyword evidence="5" id="KW-0547">Nucleotide-binding</keyword>
<dbReference type="SMART" id="SM00387">
    <property type="entry name" value="HATPase_c"/>
    <property type="match status" value="1"/>
</dbReference>
<dbReference type="CDD" id="cd00130">
    <property type="entry name" value="PAS"/>
    <property type="match status" value="2"/>
</dbReference>
<dbReference type="Pfam" id="PF00512">
    <property type="entry name" value="HisKA"/>
    <property type="match status" value="1"/>
</dbReference>
<dbReference type="PANTHER" id="PTHR43065">
    <property type="entry name" value="SENSOR HISTIDINE KINASE"/>
    <property type="match status" value="1"/>
</dbReference>
<comment type="catalytic activity">
    <reaction evidence="1">
        <text>ATP + protein L-histidine = ADP + protein N-phospho-L-histidine.</text>
        <dbReference type="EC" id="2.7.13.3"/>
    </reaction>
</comment>
<dbReference type="EC" id="2.7.13.3" evidence="2"/>
<protein>
    <recommendedName>
        <fullName evidence="2">histidine kinase</fullName>
        <ecNumber evidence="2">2.7.13.3</ecNumber>
    </recommendedName>
</protein>
<evidence type="ECO:0000256" key="3">
    <source>
        <dbReference type="ARBA" id="ARBA00022553"/>
    </source>
</evidence>
<dbReference type="InterPro" id="IPR003594">
    <property type="entry name" value="HATPase_dom"/>
</dbReference>
<dbReference type="PROSITE" id="PS50113">
    <property type="entry name" value="PAC"/>
    <property type="match status" value="1"/>
</dbReference>
<dbReference type="SUPFAM" id="SSF47384">
    <property type="entry name" value="Homodimeric domain of signal transducing histidine kinase"/>
    <property type="match status" value="1"/>
</dbReference>
<keyword evidence="3 9" id="KW-0597">Phosphoprotein</keyword>
<evidence type="ECO:0000256" key="5">
    <source>
        <dbReference type="ARBA" id="ARBA00022741"/>
    </source>
</evidence>
<feature type="domain" description="Response regulatory" evidence="12">
    <location>
        <begin position="823"/>
        <end position="939"/>
    </location>
</feature>
<dbReference type="InterPro" id="IPR036890">
    <property type="entry name" value="HATPase_C_sf"/>
</dbReference>
<dbReference type="OrthoDB" id="9796100at2"/>
<evidence type="ECO:0000313" key="15">
    <source>
        <dbReference type="EMBL" id="OSJ03436.1"/>
    </source>
</evidence>
<dbReference type="SUPFAM" id="SSF52172">
    <property type="entry name" value="CheY-like"/>
    <property type="match status" value="1"/>
</dbReference>
<dbReference type="PROSITE" id="PS50110">
    <property type="entry name" value="RESPONSE_REGULATORY"/>
    <property type="match status" value="1"/>
</dbReference>